<organism evidence="2 3">
    <name type="scientific">Pseudomonas cuatrocienegasensis</name>
    <dbReference type="NCBI Taxonomy" id="543360"/>
    <lineage>
        <taxon>Bacteria</taxon>
        <taxon>Pseudomonadati</taxon>
        <taxon>Pseudomonadota</taxon>
        <taxon>Gammaproteobacteria</taxon>
        <taxon>Pseudomonadales</taxon>
        <taxon>Pseudomonadaceae</taxon>
        <taxon>Pseudomonas</taxon>
    </lineage>
</organism>
<evidence type="ECO:0000313" key="2">
    <source>
        <dbReference type="EMBL" id="SER31030.1"/>
    </source>
</evidence>
<keyword evidence="3" id="KW-1185">Reference proteome</keyword>
<protein>
    <recommendedName>
        <fullName evidence="4">3-phosphoglycerate kinase</fullName>
    </recommendedName>
</protein>
<sequence>MPRFRLACALALCAPLAFAQTPSEQVDIIAHLNGLDVIVEPMGVPLSTGSGETHMVGVRAVKVINQSDKSVTCEFQVADEDRTSVTTPIFSVASGAQVIERVPGEYAPDKPYAELTCRASN</sequence>
<evidence type="ECO:0008006" key="4">
    <source>
        <dbReference type="Google" id="ProtNLM"/>
    </source>
</evidence>
<accession>A0ABY1BPF2</accession>
<feature type="signal peptide" evidence="1">
    <location>
        <begin position="1"/>
        <end position="19"/>
    </location>
</feature>
<dbReference type="RefSeq" id="WP_069520136.1">
    <property type="nucleotide sequence ID" value="NZ_FOFP01000022.1"/>
</dbReference>
<proteinExistence type="predicted"/>
<feature type="chain" id="PRO_5047507546" description="3-phosphoglycerate kinase" evidence="1">
    <location>
        <begin position="20"/>
        <end position="121"/>
    </location>
</feature>
<dbReference type="Proteomes" id="UP000198512">
    <property type="component" value="Unassembled WGS sequence"/>
</dbReference>
<reference evidence="2 3" key="1">
    <citation type="submission" date="2016-10" db="EMBL/GenBank/DDBJ databases">
        <authorList>
            <person name="Varghese N."/>
            <person name="Submissions S."/>
        </authorList>
    </citation>
    <scope>NUCLEOTIDE SEQUENCE [LARGE SCALE GENOMIC DNA]</scope>
    <source>
        <strain evidence="2 3">CIP 109853</strain>
    </source>
</reference>
<keyword evidence="1" id="KW-0732">Signal</keyword>
<gene>
    <name evidence="2" type="ORF">SAMN05216600_1222</name>
</gene>
<dbReference type="EMBL" id="FOFP01000022">
    <property type="protein sequence ID" value="SER31030.1"/>
    <property type="molecule type" value="Genomic_DNA"/>
</dbReference>
<evidence type="ECO:0000256" key="1">
    <source>
        <dbReference type="SAM" id="SignalP"/>
    </source>
</evidence>
<evidence type="ECO:0000313" key="3">
    <source>
        <dbReference type="Proteomes" id="UP000198512"/>
    </source>
</evidence>
<comment type="caution">
    <text evidence="2">The sequence shown here is derived from an EMBL/GenBank/DDBJ whole genome shotgun (WGS) entry which is preliminary data.</text>
</comment>
<name>A0ABY1BPF2_9PSED</name>